<dbReference type="EMBL" id="JACTNZ010000005">
    <property type="protein sequence ID" value="KAG5548557.1"/>
    <property type="molecule type" value="Genomic_DNA"/>
</dbReference>
<keyword evidence="2" id="KW-1185">Reference proteome</keyword>
<proteinExistence type="predicted"/>
<name>A0AAV6K7V3_9ERIC</name>
<sequence>MTTGRINQVAFILRCWHLPCLLNNQRGKDGHSGHPQQATNAFGAICMGHEQHFEAHLHQRWCKVRCETSKIKFHRIEYETQEPEILHKEHNASDAYY</sequence>
<evidence type="ECO:0000313" key="2">
    <source>
        <dbReference type="Proteomes" id="UP000823749"/>
    </source>
</evidence>
<evidence type="ECO:0000313" key="1">
    <source>
        <dbReference type="EMBL" id="KAG5548557.1"/>
    </source>
</evidence>
<protein>
    <submittedName>
        <fullName evidence="1">Uncharacterized protein</fullName>
    </submittedName>
</protein>
<accession>A0AAV6K7V3</accession>
<dbReference type="AlphaFoldDB" id="A0AAV6K7V3"/>
<dbReference type="Proteomes" id="UP000823749">
    <property type="component" value="Chromosome 5"/>
</dbReference>
<organism evidence="1 2">
    <name type="scientific">Rhododendron griersonianum</name>
    <dbReference type="NCBI Taxonomy" id="479676"/>
    <lineage>
        <taxon>Eukaryota</taxon>
        <taxon>Viridiplantae</taxon>
        <taxon>Streptophyta</taxon>
        <taxon>Embryophyta</taxon>
        <taxon>Tracheophyta</taxon>
        <taxon>Spermatophyta</taxon>
        <taxon>Magnoliopsida</taxon>
        <taxon>eudicotyledons</taxon>
        <taxon>Gunneridae</taxon>
        <taxon>Pentapetalae</taxon>
        <taxon>asterids</taxon>
        <taxon>Ericales</taxon>
        <taxon>Ericaceae</taxon>
        <taxon>Ericoideae</taxon>
        <taxon>Rhodoreae</taxon>
        <taxon>Rhododendron</taxon>
    </lineage>
</organism>
<reference evidence="1" key="1">
    <citation type="submission" date="2020-08" db="EMBL/GenBank/DDBJ databases">
        <title>Plant Genome Project.</title>
        <authorList>
            <person name="Zhang R.-G."/>
        </authorList>
    </citation>
    <scope>NUCLEOTIDE SEQUENCE</scope>
    <source>
        <strain evidence="1">WSP0</strain>
        <tissue evidence="1">Leaf</tissue>
    </source>
</reference>
<comment type="caution">
    <text evidence="1">The sequence shown here is derived from an EMBL/GenBank/DDBJ whole genome shotgun (WGS) entry which is preliminary data.</text>
</comment>
<gene>
    <name evidence="1" type="ORF">RHGRI_014045</name>
</gene>